<feature type="region of interest" description="Disordered" evidence="2">
    <location>
        <begin position="94"/>
        <end position="114"/>
    </location>
</feature>
<evidence type="ECO:0000256" key="1">
    <source>
        <dbReference type="ARBA" id="ARBA00004123"/>
    </source>
</evidence>
<dbReference type="Proteomes" id="UP000268014">
    <property type="component" value="Unassembled WGS sequence"/>
</dbReference>
<dbReference type="AlphaFoldDB" id="A0A0N4W418"/>
<feature type="region of interest" description="Disordered" evidence="2">
    <location>
        <begin position="1"/>
        <end position="22"/>
    </location>
</feature>
<feature type="domain" description="Tc3 transposase DNA binding" evidence="3">
    <location>
        <begin position="7"/>
        <end position="51"/>
    </location>
</feature>
<evidence type="ECO:0000313" key="4">
    <source>
        <dbReference type="EMBL" id="VDO23594.1"/>
    </source>
</evidence>
<dbReference type="WBParaSite" id="HPLM_0000460201-mRNA-1">
    <property type="protein sequence ID" value="HPLM_0000460201-mRNA-1"/>
    <property type="gene ID" value="HPLM_0000460201"/>
</dbReference>
<dbReference type="InterPro" id="IPR009057">
    <property type="entry name" value="Homeodomain-like_sf"/>
</dbReference>
<proteinExistence type="predicted"/>
<evidence type="ECO:0000313" key="6">
    <source>
        <dbReference type="WBParaSite" id="HPLM_0000460201-mRNA-1"/>
    </source>
</evidence>
<evidence type="ECO:0000313" key="5">
    <source>
        <dbReference type="Proteomes" id="UP000268014"/>
    </source>
</evidence>
<name>A0A0N4W418_HAEPC</name>
<dbReference type="GO" id="GO:0003677">
    <property type="term" value="F:DNA binding"/>
    <property type="evidence" value="ECO:0007669"/>
    <property type="project" value="InterPro"/>
</dbReference>
<dbReference type="Gene3D" id="1.10.10.60">
    <property type="entry name" value="Homeodomain-like"/>
    <property type="match status" value="1"/>
</dbReference>
<dbReference type="Pfam" id="PF11427">
    <property type="entry name" value="HTH_Tnp_Tc3_1"/>
    <property type="match status" value="1"/>
</dbReference>
<reference evidence="4 5" key="2">
    <citation type="submission" date="2018-11" db="EMBL/GenBank/DDBJ databases">
        <authorList>
            <consortium name="Pathogen Informatics"/>
        </authorList>
    </citation>
    <scope>NUCLEOTIDE SEQUENCE [LARGE SCALE GENOMIC DNA]</scope>
    <source>
        <strain evidence="4 5">MHpl1</strain>
    </source>
</reference>
<dbReference type="SUPFAM" id="SSF46689">
    <property type="entry name" value="Homeodomain-like"/>
    <property type="match status" value="1"/>
</dbReference>
<dbReference type="EMBL" id="UZAF01016228">
    <property type="protein sequence ID" value="VDO23594.1"/>
    <property type="molecule type" value="Genomic_DNA"/>
</dbReference>
<feature type="compositionally biased region" description="Basic residues" evidence="2">
    <location>
        <begin position="94"/>
        <end position="103"/>
    </location>
</feature>
<protein>
    <submittedName>
        <fullName evidence="6">HTH_Tnp_Tc3_1 domain-containing protein</fullName>
    </submittedName>
</protein>
<comment type="subcellular location">
    <subcellularLocation>
        <location evidence="1">Nucleus</location>
    </subcellularLocation>
</comment>
<accession>A0A0N4W418</accession>
<dbReference type="InterPro" id="IPR025898">
    <property type="entry name" value="Tc3_transposase_DNA-bd_dom"/>
</dbReference>
<organism evidence="6">
    <name type="scientific">Haemonchus placei</name>
    <name type="common">Barber's pole worm</name>
    <dbReference type="NCBI Taxonomy" id="6290"/>
    <lineage>
        <taxon>Eukaryota</taxon>
        <taxon>Metazoa</taxon>
        <taxon>Ecdysozoa</taxon>
        <taxon>Nematoda</taxon>
        <taxon>Chromadorea</taxon>
        <taxon>Rhabditida</taxon>
        <taxon>Rhabditina</taxon>
        <taxon>Rhabditomorpha</taxon>
        <taxon>Strongyloidea</taxon>
        <taxon>Trichostrongylidae</taxon>
        <taxon>Haemonchus</taxon>
    </lineage>
</organism>
<reference evidence="6" key="1">
    <citation type="submission" date="2017-02" db="UniProtKB">
        <authorList>
            <consortium name="WormBaseParasite"/>
        </authorList>
    </citation>
    <scope>IDENTIFICATION</scope>
</reference>
<evidence type="ECO:0000259" key="3">
    <source>
        <dbReference type="Pfam" id="PF11427"/>
    </source>
</evidence>
<gene>
    <name evidence="4" type="ORF">HPLM_LOCUS4594</name>
</gene>
<keyword evidence="5" id="KW-1185">Reference proteome</keyword>
<sequence length="153" mass="17330">MGGEELLSDLEKGQISAEQGQGLPNRKIARDLGRCHSFVDSYVRNPNKYGTKRRSVECNDVMNGNQVLSEVQCPKVYRLEYDRKSPFIAEMRKASHMTQKHRNNRDSPTLDQDNDYKDYAAIAGMPEDPAMKDVLQMMAKSTTAPQEALFDSL</sequence>
<dbReference type="GO" id="GO:0005634">
    <property type="term" value="C:nucleus"/>
    <property type="evidence" value="ECO:0007669"/>
    <property type="project" value="UniProtKB-SubCell"/>
</dbReference>
<evidence type="ECO:0000256" key="2">
    <source>
        <dbReference type="SAM" id="MobiDB-lite"/>
    </source>
</evidence>